<dbReference type="AlphaFoldDB" id="A0A0B4XEA3"/>
<feature type="signal peptide" evidence="2">
    <location>
        <begin position="1"/>
        <end position="21"/>
    </location>
</feature>
<feature type="region of interest" description="Disordered" evidence="1">
    <location>
        <begin position="31"/>
        <end position="55"/>
    </location>
</feature>
<geneLocation type="plasmid" evidence="3 4">
    <name>pRgalR602c</name>
</geneLocation>
<keyword evidence="4" id="KW-1185">Reference proteome</keyword>
<sequence length="99" mass="10315">MRTIFAVTSIVFLGIAGPVLAQSNMGTDYTGRIDGTPPLGTSPESPTTNGLVIPLDPVETGSVDVVIPRHTGPTDVRRCPPPKRGVAGKTSRYGQACPQ</sequence>
<evidence type="ECO:0000313" key="3">
    <source>
        <dbReference type="EMBL" id="AJD45085.1"/>
    </source>
</evidence>
<protein>
    <submittedName>
        <fullName evidence="3">Uncharacterized protein</fullName>
    </submittedName>
</protein>
<proteinExistence type="predicted"/>
<reference evidence="3 4" key="1">
    <citation type="submission" date="2013-11" db="EMBL/GenBank/DDBJ databases">
        <title>Complete genome sequence of Rhizobium gallicum bv. gallicum R602.</title>
        <authorList>
            <person name="Bustos P."/>
            <person name="Santamaria R.I."/>
            <person name="Lozano L."/>
            <person name="Acosta J.L."/>
            <person name="Ormeno-Orrillo E."/>
            <person name="Rogel M.A."/>
            <person name="Romero D."/>
            <person name="Cevallos M.A."/>
            <person name="Martinez-Romero E."/>
            <person name="Gonzalez V."/>
        </authorList>
    </citation>
    <scope>NUCLEOTIDE SEQUENCE [LARGE SCALE GENOMIC DNA]</scope>
    <source>
        <strain evidence="3 4">R602</strain>
        <plasmid evidence="3 4">pRgalR602c</plasmid>
    </source>
</reference>
<dbReference type="RefSeq" id="WP_040116543.1">
    <property type="nucleotide sequence ID" value="NZ_CP006880.1"/>
</dbReference>
<accession>A0A0B4XEA3</accession>
<dbReference type="HOGENOM" id="CLU_175576_0_0_5"/>
<name>A0A0B4XEA3_9HYPH</name>
<dbReference type="EMBL" id="CP006880">
    <property type="protein sequence ID" value="AJD45085.1"/>
    <property type="molecule type" value="Genomic_DNA"/>
</dbReference>
<dbReference type="Proteomes" id="UP000031368">
    <property type="component" value="Plasmid pRgalR602c"/>
</dbReference>
<evidence type="ECO:0000256" key="1">
    <source>
        <dbReference type="SAM" id="MobiDB-lite"/>
    </source>
</evidence>
<keyword evidence="3" id="KW-0614">Plasmid</keyword>
<feature type="region of interest" description="Disordered" evidence="1">
    <location>
        <begin position="69"/>
        <end position="99"/>
    </location>
</feature>
<evidence type="ECO:0000313" key="4">
    <source>
        <dbReference type="Proteomes" id="UP000031368"/>
    </source>
</evidence>
<keyword evidence="2" id="KW-0732">Signal</keyword>
<organism evidence="3 4">
    <name type="scientific">Rhizobium gallicum bv. gallicum R602sp</name>
    <dbReference type="NCBI Taxonomy" id="1041138"/>
    <lineage>
        <taxon>Bacteria</taxon>
        <taxon>Pseudomonadati</taxon>
        <taxon>Pseudomonadota</taxon>
        <taxon>Alphaproteobacteria</taxon>
        <taxon>Hyphomicrobiales</taxon>
        <taxon>Rhizobiaceae</taxon>
        <taxon>Rhizobium/Agrobacterium group</taxon>
        <taxon>Rhizobium</taxon>
    </lineage>
</organism>
<gene>
    <name evidence="3" type="ORF">RGR602_PC01054</name>
</gene>
<evidence type="ECO:0000256" key="2">
    <source>
        <dbReference type="SAM" id="SignalP"/>
    </source>
</evidence>
<feature type="chain" id="PRO_5002098641" evidence="2">
    <location>
        <begin position="22"/>
        <end position="99"/>
    </location>
</feature>
<dbReference type="KEGG" id="rga:RGR602_PC01054"/>